<evidence type="ECO:0000256" key="9">
    <source>
        <dbReference type="ARBA" id="ARBA00022777"/>
    </source>
</evidence>
<evidence type="ECO:0000313" key="17">
    <source>
        <dbReference type="Proteomes" id="UP000242310"/>
    </source>
</evidence>
<dbReference type="GO" id="GO:0004673">
    <property type="term" value="F:protein histidine kinase activity"/>
    <property type="evidence" value="ECO:0007669"/>
    <property type="project" value="UniProtKB-EC"/>
</dbReference>
<sequence length="547" mass="60067">MILREKLFPPSLRVTLLTKILILVGTLVTVTVLALGYYFNQHSADQMKEQKGEQALHIAQSIAGMPAVVEAFELENPENIIQPIAEGIRQEIGAEFIVVGNLESIRYSHPVEDRIGEQMVGGDNERAFAGESYVSEAEGSLGPSVRGKTPVLDIEGNVIGVVSVGFLQEDVQLTAGEYLTDTWYIIGGLLAFGWLGAGVISLLVKRSIYGLEPHEIGRLYKEREAVIQSVHEGLIAIDANGKIQTVNQAAAQHMNDDEALFVGRDITSVFPHTGLLEVLENGKPQFNQDLWIGGEYVIVNRVPIYHNHTITGAVATFRNRTEMLELSRELTKIKEYAEGLRAQTHEFSNKLYTISGLLQLSRPDEAIAFINKEAQVQQDSIQFLIYNVEDTLISAVLLGKMNRARELGVQLEVESESSLQSSLNEDQREHLVTIIGNVVENAVEAALSCMQERRPTVRIAFTDFGDDLVFEIEDSGPGFKTGEHTVWLQQGYSSKGKNGNRGVGLTLVQTAVDELGGTLSFEESDLGGACMIIAVPKAQPGRGKLPW</sequence>
<comment type="catalytic activity">
    <reaction evidence="1">
        <text>ATP + protein L-histidine = ADP + protein N-phospho-L-histidine.</text>
        <dbReference type="EC" id="2.7.13.3"/>
    </reaction>
</comment>
<dbReference type="Gene3D" id="3.30.565.10">
    <property type="entry name" value="Histidine kinase-like ATPase, C-terminal domain"/>
    <property type="match status" value="1"/>
</dbReference>
<dbReference type="SMART" id="SM00387">
    <property type="entry name" value="HATPase_c"/>
    <property type="match status" value="1"/>
</dbReference>
<keyword evidence="6" id="KW-0808">Transferase</keyword>
<dbReference type="InterPro" id="IPR050980">
    <property type="entry name" value="2C_sensor_his_kinase"/>
</dbReference>
<dbReference type="SUPFAM" id="SSF103190">
    <property type="entry name" value="Sensory domain-like"/>
    <property type="match status" value="1"/>
</dbReference>
<evidence type="ECO:0000256" key="8">
    <source>
        <dbReference type="ARBA" id="ARBA00022741"/>
    </source>
</evidence>
<dbReference type="InterPro" id="IPR035965">
    <property type="entry name" value="PAS-like_dom_sf"/>
</dbReference>
<dbReference type="InterPro" id="IPR029151">
    <property type="entry name" value="Sensor-like_sf"/>
</dbReference>
<evidence type="ECO:0000256" key="1">
    <source>
        <dbReference type="ARBA" id="ARBA00000085"/>
    </source>
</evidence>
<keyword evidence="5" id="KW-0597">Phosphoprotein</keyword>
<evidence type="ECO:0000256" key="14">
    <source>
        <dbReference type="SAM" id="Phobius"/>
    </source>
</evidence>
<protein>
    <recommendedName>
        <fullName evidence="3">histidine kinase</fullName>
        <ecNumber evidence="3">2.7.13.3</ecNumber>
    </recommendedName>
</protein>
<dbReference type="InterPro" id="IPR033463">
    <property type="entry name" value="sCache_3"/>
</dbReference>
<keyword evidence="9 16" id="KW-0418">Kinase</keyword>
<evidence type="ECO:0000256" key="5">
    <source>
        <dbReference type="ARBA" id="ARBA00022553"/>
    </source>
</evidence>
<comment type="caution">
    <text evidence="16">The sequence shown here is derived from an EMBL/GenBank/DDBJ whole genome shotgun (WGS) entry which is preliminary data.</text>
</comment>
<dbReference type="SUPFAM" id="SSF55874">
    <property type="entry name" value="ATPase domain of HSP90 chaperone/DNA topoisomerase II/histidine kinase"/>
    <property type="match status" value="1"/>
</dbReference>
<keyword evidence="7 14" id="KW-0812">Transmembrane</keyword>
<dbReference type="OrthoDB" id="9792686at2"/>
<dbReference type="FunFam" id="3.30.450.20:FF:000018">
    <property type="entry name" value="Sensor histidine kinase DcuS"/>
    <property type="match status" value="1"/>
</dbReference>
<keyword evidence="13 14" id="KW-0472">Membrane</keyword>
<keyword evidence="12" id="KW-0902">Two-component regulatory system</keyword>
<accession>A0A2P8H971</accession>
<dbReference type="Gene3D" id="3.30.450.20">
    <property type="entry name" value="PAS domain"/>
    <property type="match status" value="2"/>
</dbReference>
<evidence type="ECO:0000256" key="10">
    <source>
        <dbReference type="ARBA" id="ARBA00022840"/>
    </source>
</evidence>
<dbReference type="GO" id="GO:0005886">
    <property type="term" value="C:plasma membrane"/>
    <property type="evidence" value="ECO:0007669"/>
    <property type="project" value="UniProtKB-SubCell"/>
</dbReference>
<evidence type="ECO:0000256" key="4">
    <source>
        <dbReference type="ARBA" id="ARBA00022475"/>
    </source>
</evidence>
<dbReference type="Gene3D" id="1.10.287.130">
    <property type="match status" value="1"/>
</dbReference>
<dbReference type="AlphaFoldDB" id="A0A2P8H971"/>
<dbReference type="InterPro" id="IPR005467">
    <property type="entry name" value="His_kinase_dom"/>
</dbReference>
<dbReference type="GO" id="GO:0005524">
    <property type="term" value="F:ATP binding"/>
    <property type="evidence" value="ECO:0007669"/>
    <property type="project" value="UniProtKB-KW"/>
</dbReference>
<dbReference type="CDD" id="cd00130">
    <property type="entry name" value="PAS"/>
    <property type="match status" value="1"/>
</dbReference>
<dbReference type="Pfam" id="PF17203">
    <property type="entry name" value="sCache_3_2"/>
    <property type="match status" value="1"/>
</dbReference>
<evidence type="ECO:0000256" key="6">
    <source>
        <dbReference type="ARBA" id="ARBA00022679"/>
    </source>
</evidence>
<dbReference type="PANTHER" id="PTHR44936:SF10">
    <property type="entry name" value="SENSOR PROTEIN RSTB"/>
    <property type="match status" value="1"/>
</dbReference>
<gene>
    <name evidence="16" type="ORF">B0H94_11358</name>
</gene>
<dbReference type="Proteomes" id="UP000242310">
    <property type="component" value="Unassembled WGS sequence"/>
</dbReference>
<organism evidence="16 17">
    <name type="scientific">Salsuginibacillus halophilus</name>
    <dbReference type="NCBI Taxonomy" id="517424"/>
    <lineage>
        <taxon>Bacteria</taxon>
        <taxon>Bacillati</taxon>
        <taxon>Bacillota</taxon>
        <taxon>Bacilli</taxon>
        <taxon>Bacillales</taxon>
        <taxon>Bacillaceae</taxon>
        <taxon>Salsuginibacillus</taxon>
    </lineage>
</organism>
<evidence type="ECO:0000256" key="3">
    <source>
        <dbReference type="ARBA" id="ARBA00012438"/>
    </source>
</evidence>
<dbReference type="EMBL" id="PYAV01000013">
    <property type="protein sequence ID" value="PSL42772.1"/>
    <property type="molecule type" value="Genomic_DNA"/>
</dbReference>
<feature type="domain" description="Histidine kinase" evidence="15">
    <location>
        <begin position="342"/>
        <end position="539"/>
    </location>
</feature>
<dbReference type="Pfam" id="PF14689">
    <property type="entry name" value="SPOB_a"/>
    <property type="match status" value="1"/>
</dbReference>
<evidence type="ECO:0000256" key="11">
    <source>
        <dbReference type="ARBA" id="ARBA00022989"/>
    </source>
</evidence>
<dbReference type="InterPro" id="IPR039506">
    <property type="entry name" value="SPOB_a"/>
</dbReference>
<keyword evidence="11 14" id="KW-1133">Transmembrane helix</keyword>
<comment type="subcellular location">
    <subcellularLocation>
        <location evidence="2">Cell membrane</location>
        <topology evidence="2">Multi-pass membrane protein</topology>
    </subcellularLocation>
</comment>
<evidence type="ECO:0000256" key="13">
    <source>
        <dbReference type="ARBA" id="ARBA00023136"/>
    </source>
</evidence>
<dbReference type="GO" id="GO:0000160">
    <property type="term" value="P:phosphorelay signal transduction system"/>
    <property type="evidence" value="ECO:0007669"/>
    <property type="project" value="UniProtKB-KW"/>
</dbReference>
<proteinExistence type="predicted"/>
<evidence type="ECO:0000259" key="15">
    <source>
        <dbReference type="PROSITE" id="PS50109"/>
    </source>
</evidence>
<keyword evidence="4" id="KW-1003">Cell membrane</keyword>
<feature type="transmembrane region" description="Helical" evidence="14">
    <location>
        <begin position="20"/>
        <end position="39"/>
    </location>
</feature>
<dbReference type="PROSITE" id="PS50109">
    <property type="entry name" value="HIS_KIN"/>
    <property type="match status" value="1"/>
</dbReference>
<reference evidence="16 17" key="1">
    <citation type="submission" date="2018-03" db="EMBL/GenBank/DDBJ databases">
        <title>Genomic Encyclopedia of Type Strains, Phase III (KMG-III): the genomes of soil and plant-associated and newly described type strains.</title>
        <authorList>
            <person name="Whitman W."/>
        </authorList>
    </citation>
    <scope>NUCLEOTIDE SEQUENCE [LARGE SCALE GENOMIC DNA]</scope>
    <source>
        <strain evidence="16 17">CGMCC 1.07653</strain>
    </source>
</reference>
<evidence type="ECO:0000313" key="16">
    <source>
        <dbReference type="EMBL" id="PSL42772.1"/>
    </source>
</evidence>
<name>A0A2P8H971_9BACI</name>
<keyword evidence="10" id="KW-0067">ATP-binding</keyword>
<evidence type="ECO:0000256" key="2">
    <source>
        <dbReference type="ARBA" id="ARBA00004651"/>
    </source>
</evidence>
<dbReference type="EC" id="2.7.13.3" evidence="3"/>
<dbReference type="Pfam" id="PF00989">
    <property type="entry name" value="PAS"/>
    <property type="match status" value="1"/>
</dbReference>
<dbReference type="SMART" id="SM00091">
    <property type="entry name" value="PAS"/>
    <property type="match status" value="1"/>
</dbReference>
<feature type="transmembrane region" description="Helical" evidence="14">
    <location>
        <begin position="183"/>
        <end position="204"/>
    </location>
</feature>
<dbReference type="InterPro" id="IPR013767">
    <property type="entry name" value="PAS_fold"/>
</dbReference>
<dbReference type="Pfam" id="PF02518">
    <property type="entry name" value="HATPase_c"/>
    <property type="match status" value="1"/>
</dbReference>
<evidence type="ECO:0000256" key="12">
    <source>
        <dbReference type="ARBA" id="ARBA00023012"/>
    </source>
</evidence>
<dbReference type="InterPro" id="IPR003594">
    <property type="entry name" value="HATPase_dom"/>
</dbReference>
<dbReference type="InterPro" id="IPR000014">
    <property type="entry name" value="PAS"/>
</dbReference>
<evidence type="ECO:0000256" key="7">
    <source>
        <dbReference type="ARBA" id="ARBA00022692"/>
    </source>
</evidence>
<dbReference type="PANTHER" id="PTHR44936">
    <property type="entry name" value="SENSOR PROTEIN CREC"/>
    <property type="match status" value="1"/>
</dbReference>
<dbReference type="InterPro" id="IPR036890">
    <property type="entry name" value="HATPase_C_sf"/>
</dbReference>
<keyword evidence="8" id="KW-0547">Nucleotide-binding</keyword>
<dbReference type="GO" id="GO:0006355">
    <property type="term" value="P:regulation of DNA-templated transcription"/>
    <property type="evidence" value="ECO:0007669"/>
    <property type="project" value="InterPro"/>
</dbReference>
<dbReference type="SUPFAM" id="SSF55785">
    <property type="entry name" value="PYP-like sensor domain (PAS domain)"/>
    <property type="match status" value="1"/>
</dbReference>
<keyword evidence="17" id="KW-1185">Reference proteome</keyword>